<keyword evidence="1" id="KW-0175">Coiled coil</keyword>
<evidence type="ECO:0008006" key="5">
    <source>
        <dbReference type="Google" id="ProtNLM"/>
    </source>
</evidence>
<dbReference type="AlphaFoldDB" id="A0A8J5PNH2"/>
<accession>A0A8J5PNH2</accession>
<evidence type="ECO:0000313" key="3">
    <source>
        <dbReference type="EMBL" id="KAG7426101.1"/>
    </source>
</evidence>
<feature type="region of interest" description="Disordered" evidence="2">
    <location>
        <begin position="592"/>
        <end position="618"/>
    </location>
</feature>
<organism evidence="3 4">
    <name type="scientific">Fusarium oxysporum f. sp. raphani</name>
    <dbReference type="NCBI Taxonomy" id="96318"/>
    <lineage>
        <taxon>Eukaryota</taxon>
        <taxon>Fungi</taxon>
        <taxon>Dikarya</taxon>
        <taxon>Ascomycota</taxon>
        <taxon>Pezizomycotina</taxon>
        <taxon>Sordariomycetes</taxon>
        <taxon>Hypocreomycetidae</taxon>
        <taxon>Hypocreales</taxon>
        <taxon>Nectriaceae</taxon>
        <taxon>Fusarium</taxon>
        <taxon>Fusarium oxysporum species complex</taxon>
    </lineage>
</organism>
<dbReference type="Proteomes" id="UP000693942">
    <property type="component" value="Unassembled WGS sequence"/>
</dbReference>
<sequence>MRAPKTLTRAMKDQGHLPSQLVNAEDEATDDVEKPLSESCDSASTDETVGIDNHKKPTKQKGQKKFNEMHPGWWPQWYAPFNDANRSIRAGMREKIQQYEEAGRDPRDMWDEYGNDGCMVKAIKNNPRAKNRLTKATFEKVQLPFTITKPGSNRVRRAKRRKRNCTPSHQGDINDSVDARSPSGVTSVDDDAASSQPKPLADSDCPQQEDAFNCGIFALAFLQSLVNGEGIPTQVNARELRTFFAMHIEGNGPSEREITVQETTSTSYQTPPEQINPVTRSVSLPADSSIPASFLVESQNFLKSWRREKERLAMATKTFEKKAMNLSTLKDELTLVQQRLQKSEETVRELRNQIKESGDTETLHNDIRDLIAKLPPAEGSSFHSKWLSELRSNAEMTNDSMLAESKSLPKRLSNAESELDGTRKRITQLEGQIQLRRRDLEGIGNEIEKTKQVLTYAPSQAGPDISISEPCSISDPNKTIDAITKKLSVYLAAKHSPPFTAPAGFDDALNALESPDHIVQVFLSRGFWCWLAYFLATKDPKTQPPLSLSGIPYDTLSVIAGLVSEAPVDDTLVKRIQSTLWVARRGSTRRSDLSKAGISGFPPRPSTMPVSHPEANSLKRPRGQFFEDPDEPAQVAQRPRLNNTILDTTIPVSLPAAGQPTQELHSLDHISQPMLKVNPPDGYKWPDARRIPSVFPPELGDMIARNGHKASVFALFPPDAAKCRLLLNIEAAKVSPLVMRLYGIQIVEIEQQRALALPGGVNAIISGSVQFTKTKLSLWGELFGDLIIQGVQNSRGYLDEVARGIMLSKCLSMEVPSATDHPAKITITINEFALNDIITRLWLS</sequence>
<evidence type="ECO:0000256" key="1">
    <source>
        <dbReference type="SAM" id="Coils"/>
    </source>
</evidence>
<feature type="region of interest" description="Disordered" evidence="2">
    <location>
        <begin position="1"/>
        <end position="65"/>
    </location>
</feature>
<proteinExistence type="predicted"/>
<comment type="caution">
    <text evidence="3">The sequence shown here is derived from an EMBL/GenBank/DDBJ whole genome shotgun (WGS) entry which is preliminary data.</text>
</comment>
<evidence type="ECO:0000313" key="4">
    <source>
        <dbReference type="Proteomes" id="UP000693942"/>
    </source>
</evidence>
<reference evidence="3" key="1">
    <citation type="submission" date="2021-04" db="EMBL/GenBank/DDBJ databases">
        <title>First draft genome resource for Brassicaceae pathogens Fusarium oxysporum f. sp. raphani and Fusarium oxysporum f. sp. rapae.</title>
        <authorList>
            <person name="Asai S."/>
        </authorList>
    </citation>
    <scope>NUCLEOTIDE SEQUENCE</scope>
    <source>
        <strain evidence="3">Tf1262</strain>
    </source>
</reference>
<feature type="coiled-coil region" evidence="1">
    <location>
        <begin position="326"/>
        <end position="360"/>
    </location>
</feature>
<name>A0A8J5PNH2_FUSOX</name>
<protein>
    <recommendedName>
        <fullName evidence="5">Ubiquitin-like protease family profile domain-containing protein</fullName>
    </recommendedName>
</protein>
<gene>
    <name evidence="3" type="ORF">Forpi1262_v012946</name>
</gene>
<evidence type="ECO:0000256" key="2">
    <source>
        <dbReference type="SAM" id="MobiDB-lite"/>
    </source>
</evidence>
<feature type="compositionally biased region" description="Basic residues" evidence="2">
    <location>
        <begin position="154"/>
        <end position="164"/>
    </location>
</feature>
<dbReference type="EMBL" id="JAELUR010000010">
    <property type="protein sequence ID" value="KAG7426101.1"/>
    <property type="molecule type" value="Genomic_DNA"/>
</dbReference>
<feature type="region of interest" description="Disordered" evidence="2">
    <location>
        <begin position="149"/>
        <end position="205"/>
    </location>
</feature>